<gene>
    <name evidence="10" type="ORF">GCU56_08535</name>
</gene>
<evidence type="ECO:0000313" key="10">
    <source>
        <dbReference type="EMBL" id="NEK57916.1"/>
    </source>
</evidence>
<dbReference type="InterPro" id="IPR019933">
    <property type="entry name" value="DivIVA_domain"/>
</dbReference>
<evidence type="ECO:0000256" key="4">
    <source>
        <dbReference type="ARBA" id="ARBA00022490"/>
    </source>
</evidence>
<evidence type="ECO:0000256" key="2">
    <source>
        <dbReference type="ARBA" id="ARBA00009008"/>
    </source>
</evidence>
<keyword evidence="5" id="KW-0132">Cell division</keyword>
<keyword evidence="11" id="KW-1185">Reference proteome</keyword>
<dbReference type="Pfam" id="PF05103">
    <property type="entry name" value="DivIVA"/>
    <property type="match status" value="1"/>
</dbReference>
<feature type="compositionally biased region" description="Gly residues" evidence="9">
    <location>
        <begin position="237"/>
        <end position="248"/>
    </location>
</feature>
<dbReference type="Gene3D" id="6.10.250.660">
    <property type="match status" value="1"/>
</dbReference>
<evidence type="ECO:0000256" key="8">
    <source>
        <dbReference type="ARBA" id="ARBA00031737"/>
    </source>
</evidence>
<protein>
    <recommendedName>
        <fullName evidence="3">Cell wall synthesis protein Wag31</fullName>
    </recommendedName>
    <alternativeName>
        <fullName evidence="8">Antigen 84</fullName>
    </alternativeName>
</protein>
<dbReference type="Proteomes" id="UP000470246">
    <property type="component" value="Unassembled WGS sequence"/>
</dbReference>
<dbReference type="NCBIfam" id="TIGR03544">
    <property type="entry name" value="DivI1A_domain"/>
    <property type="match status" value="1"/>
</dbReference>
<evidence type="ECO:0000256" key="3">
    <source>
        <dbReference type="ARBA" id="ARBA00018787"/>
    </source>
</evidence>
<dbReference type="AlphaFoldDB" id="A0A7K3VZ59"/>
<comment type="subcellular location">
    <subcellularLocation>
        <location evidence="1">Cytoplasm</location>
    </subcellularLocation>
</comment>
<proteinExistence type="inferred from homology"/>
<accession>A0A7K3VZ59</accession>
<dbReference type="GO" id="GO:0051301">
    <property type="term" value="P:cell division"/>
    <property type="evidence" value="ECO:0007669"/>
    <property type="project" value="UniProtKB-KW"/>
</dbReference>
<keyword evidence="6" id="KW-0175">Coiled coil</keyword>
<keyword evidence="7" id="KW-0131">Cell cycle</keyword>
<sequence length="255" mass="27472">MTSDEHEAGAGDRRISPADLHHVRFTRATMLRPGYSDTEVDHFLYRVADELTRLHAEKAALRDRVRTLQSQLDDVPADVAPSDQAVLLLATAQQTADSYVAEAEDFSRQMTSDARAQYEEQLRRARESAGAIIQAAQEAAARMVGGGPAVVSAEPRERTTQELEEQVAYLKAFGQACRTQLRAYLEALLTDVETEWGRADPASLIQAPLRAPAQRAPQGGGGTTALNVAREVPLDDGPGGDAAAGEGGVEVAVRR</sequence>
<organism evidence="10 11">
    <name type="scientific">Geodermatophilus sabuli</name>
    <dbReference type="NCBI Taxonomy" id="1564158"/>
    <lineage>
        <taxon>Bacteria</taxon>
        <taxon>Bacillati</taxon>
        <taxon>Actinomycetota</taxon>
        <taxon>Actinomycetes</taxon>
        <taxon>Geodermatophilales</taxon>
        <taxon>Geodermatophilaceae</taxon>
        <taxon>Geodermatophilus</taxon>
    </lineage>
</organism>
<dbReference type="PANTHER" id="PTHR35794">
    <property type="entry name" value="CELL DIVISION PROTEIN DIVIVA"/>
    <property type="match status" value="1"/>
</dbReference>
<dbReference type="EMBL" id="JAAGWF010000008">
    <property type="protein sequence ID" value="NEK57916.1"/>
    <property type="molecule type" value="Genomic_DNA"/>
</dbReference>
<name>A0A7K3VZ59_9ACTN</name>
<evidence type="ECO:0000256" key="6">
    <source>
        <dbReference type="ARBA" id="ARBA00023054"/>
    </source>
</evidence>
<evidence type="ECO:0000313" key="11">
    <source>
        <dbReference type="Proteomes" id="UP000470246"/>
    </source>
</evidence>
<keyword evidence="4" id="KW-0963">Cytoplasm</keyword>
<evidence type="ECO:0000256" key="5">
    <source>
        <dbReference type="ARBA" id="ARBA00022618"/>
    </source>
</evidence>
<reference evidence="10 11" key="1">
    <citation type="submission" date="2020-02" db="EMBL/GenBank/DDBJ databases">
        <title>Geodermatophilus sabuli CPCC 205279 I12A-02694.</title>
        <authorList>
            <person name="Jiang Z."/>
        </authorList>
    </citation>
    <scope>NUCLEOTIDE SEQUENCE [LARGE SCALE GENOMIC DNA]</scope>
    <source>
        <strain evidence="10 11">I12A-02694</strain>
    </source>
</reference>
<dbReference type="PANTHER" id="PTHR35794:SF2">
    <property type="entry name" value="CELL DIVISION PROTEIN DIVIVA"/>
    <property type="match status" value="1"/>
</dbReference>
<evidence type="ECO:0000256" key="1">
    <source>
        <dbReference type="ARBA" id="ARBA00004496"/>
    </source>
</evidence>
<dbReference type="InterPro" id="IPR007793">
    <property type="entry name" value="DivIVA_fam"/>
</dbReference>
<evidence type="ECO:0000256" key="9">
    <source>
        <dbReference type="SAM" id="MobiDB-lite"/>
    </source>
</evidence>
<comment type="similarity">
    <text evidence="2">Belongs to the DivIVA family.</text>
</comment>
<dbReference type="RefSeq" id="WP_163481104.1">
    <property type="nucleotide sequence ID" value="NZ_JAAGWF010000008.1"/>
</dbReference>
<dbReference type="GO" id="GO:0005737">
    <property type="term" value="C:cytoplasm"/>
    <property type="evidence" value="ECO:0007669"/>
    <property type="project" value="UniProtKB-SubCell"/>
</dbReference>
<comment type="caution">
    <text evidence="10">The sequence shown here is derived from an EMBL/GenBank/DDBJ whole genome shotgun (WGS) entry which is preliminary data.</text>
</comment>
<feature type="region of interest" description="Disordered" evidence="9">
    <location>
        <begin position="231"/>
        <end position="255"/>
    </location>
</feature>
<evidence type="ECO:0000256" key="7">
    <source>
        <dbReference type="ARBA" id="ARBA00023306"/>
    </source>
</evidence>